<dbReference type="Gene3D" id="3.40.430.10">
    <property type="entry name" value="Dihydrofolate Reductase, subunit A"/>
    <property type="match status" value="1"/>
</dbReference>
<name>A0A0D5C6K7_ERYRH</name>
<dbReference type="InterPro" id="IPR050765">
    <property type="entry name" value="Riboflavin_Biosynth_HTPR"/>
</dbReference>
<proteinExistence type="predicted"/>
<dbReference type="PANTHER" id="PTHR38011:SF7">
    <property type="entry name" value="2,5-DIAMINO-6-RIBOSYLAMINO-4(3H)-PYRIMIDINONE 5'-PHOSPHATE REDUCTASE"/>
    <property type="match status" value="1"/>
</dbReference>
<evidence type="ECO:0000256" key="2">
    <source>
        <dbReference type="ARBA" id="ARBA00022857"/>
    </source>
</evidence>
<comment type="pathway">
    <text evidence="1">Cofactor biosynthesis; riboflavin biosynthesis.</text>
</comment>
<sequence length="231" mass="26160">MIFYYQKGGLKNMKPKIIMHTQISLDGRIKGFDNPEVYYQVAGGIHSDAVLFGSNTVFTAFEKYPAETEADFEKIITSPEDPRPIGVIPDSRGILRSLHCLRNLGYLKEIVILVSTATPKEYLNYLEERHYPYIVSGNDHVDYEKAFQILHEQYGCKYMRTDSGGGLTNKLLENGLIDEISLVISPCFVGNKEKQLFDNLLLSEKVNLELQGTENAEHGCLSLRYAVKNKD</sequence>
<reference evidence="5" key="1">
    <citation type="journal article" date="2015" name="Vet. Microbiol.">
        <title>Presence and new genetic environment of pleuromutilin-lincosamide-streptogramin A resistance gene lsa(E) in Erysipelothrix rhusiopathiae of swine origin.</title>
        <authorList>
            <person name="Zhang A."/>
            <person name="Xu C."/>
            <person name="Wang H."/>
            <person name="Lei C."/>
            <person name="Liu B."/>
            <person name="Guan Z."/>
            <person name="Yang C."/>
            <person name="Yang Y."/>
            <person name="Peng L."/>
        </authorList>
    </citation>
    <scope>NUCLEOTIDE SEQUENCE</scope>
    <source>
        <strain evidence="5">Ery-11</strain>
    </source>
</reference>
<dbReference type="GO" id="GO:0008703">
    <property type="term" value="F:5-amino-6-(5-phosphoribosylamino)uracil reductase activity"/>
    <property type="evidence" value="ECO:0007669"/>
    <property type="project" value="InterPro"/>
</dbReference>
<keyword evidence="2" id="KW-0521">NADP</keyword>
<dbReference type="InterPro" id="IPR024072">
    <property type="entry name" value="DHFR-like_dom_sf"/>
</dbReference>
<evidence type="ECO:0000259" key="4">
    <source>
        <dbReference type="Pfam" id="PF01872"/>
    </source>
</evidence>
<reference evidence="5" key="2">
    <citation type="submission" date="2015-01" db="EMBL/GenBank/DDBJ databases">
        <authorList>
            <person name="Zhang Y.A."/>
            <person name="Xu C.W."/>
            <person name="Wang H.N."/>
        </authorList>
    </citation>
    <scope>NUCLEOTIDE SEQUENCE</scope>
    <source>
        <strain evidence="5">Ery-11</strain>
    </source>
</reference>
<evidence type="ECO:0000256" key="1">
    <source>
        <dbReference type="ARBA" id="ARBA00005104"/>
    </source>
</evidence>
<keyword evidence="3" id="KW-0560">Oxidoreductase</keyword>
<feature type="domain" description="Bacterial bifunctional deaminase-reductase C-terminal" evidence="4">
    <location>
        <begin position="15"/>
        <end position="219"/>
    </location>
</feature>
<evidence type="ECO:0000313" key="5">
    <source>
        <dbReference type="EMBL" id="AJW72805.1"/>
    </source>
</evidence>
<dbReference type="InterPro" id="IPR002734">
    <property type="entry name" value="RibDG_C"/>
</dbReference>
<dbReference type="PANTHER" id="PTHR38011">
    <property type="entry name" value="DIHYDROFOLATE REDUCTASE FAMILY PROTEIN (AFU_ORTHOLOGUE AFUA_8G06820)"/>
    <property type="match status" value="1"/>
</dbReference>
<protein>
    <submittedName>
        <fullName evidence="5">5-amino-6-(5-phosphoribosylamino) uracil reductase</fullName>
    </submittedName>
</protein>
<dbReference type="EMBL" id="KP339868">
    <property type="protein sequence ID" value="AJW72805.1"/>
    <property type="molecule type" value="Genomic_DNA"/>
</dbReference>
<dbReference type="SMR" id="A0A0D5C6K7"/>
<gene>
    <name evidence="5" type="primary">ribD</name>
</gene>
<accession>A0A0D5C6K7</accession>
<organism evidence="5">
    <name type="scientific">Erysipelothrix rhusiopathiae</name>
    <dbReference type="NCBI Taxonomy" id="1648"/>
    <lineage>
        <taxon>Bacteria</taxon>
        <taxon>Bacillati</taxon>
        <taxon>Bacillota</taxon>
        <taxon>Erysipelotrichia</taxon>
        <taxon>Erysipelotrichales</taxon>
        <taxon>Erysipelotrichaceae</taxon>
        <taxon>Erysipelothrix</taxon>
    </lineage>
</organism>
<dbReference type="SUPFAM" id="SSF53597">
    <property type="entry name" value="Dihydrofolate reductase-like"/>
    <property type="match status" value="1"/>
</dbReference>
<dbReference type="AlphaFoldDB" id="A0A0D5C6K7"/>
<evidence type="ECO:0000256" key="3">
    <source>
        <dbReference type="ARBA" id="ARBA00023002"/>
    </source>
</evidence>
<dbReference type="GO" id="GO:0009231">
    <property type="term" value="P:riboflavin biosynthetic process"/>
    <property type="evidence" value="ECO:0007669"/>
    <property type="project" value="InterPro"/>
</dbReference>
<dbReference type="Pfam" id="PF01872">
    <property type="entry name" value="RibD_C"/>
    <property type="match status" value="1"/>
</dbReference>